<sequence>MEAKSLNLVTSKNKIRIKYSMLLAKGSYDSGKLIGYVFSPKYKINFNIPNLNKTNDYNLVLNFKGYVDDYLNIYLNDNKIISKHKGGWTLCQDYNNIKCSPILSPLKVSLNNLNLESINNIISFEAENVRQEVGQVWLKLDEVKVEISWITD</sequence>
<organism evidence="1 2">
    <name type="scientific">Campylobacter subantarcticus</name>
    <dbReference type="NCBI Taxonomy" id="497724"/>
    <lineage>
        <taxon>Bacteria</taxon>
        <taxon>Pseudomonadati</taxon>
        <taxon>Campylobacterota</taxon>
        <taxon>Epsilonproteobacteria</taxon>
        <taxon>Campylobacterales</taxon>
        <taxon>Campylobacteraceae</taxon>
        <taxon>Campylobacter</taxon>
    </lineage>
</organism>
<dbReference type="Proteomes" id="UP000364097">
    <property type="component" value="Unassembled WGS sequence"/>
</dbReference>
<gene>
    <name evidence="1" type="ORF">A0Z09_008550</name>
</gene>
<evidence type="ECO:0000313" key="1">
    <source>
        <dbReference type="EMBL" id="MPC00066.1"/>
    </source>
</evidence>
<proteinExistence type="predicted"/>
<reference evidence="1" key="1">
    <citation type="submission" date="2019-08" db="EMBL/GenBank/DDBJ databases">
        <title>Rapid identification of Enteric Bacteria from Whole Genome Sequences (WGS) using Average Nucleotide Identity (ANI).</title>
        <authorList>
            <person name="Lane C."/>
        </authorList>
    </citation>
    <scope>NUCLEOTIDE SEQUENCE [LARGE SCALE GENOMIC DNA]</scope>
    <source>
        <strain evidence="1">2010D-8461</strain>
    </source>
</reference>
<accession>A0ABW9N738</accession>
<name>A0ABW9N738_9BACT</name>
<comment type="caution">
    <text evidence="1">The sequence shown here is derived from an EMBL/GenBank/DDBJ whole genome shotgun (WGS) entry which is preliminary data.</text>
</comment>
<protein>
    <submittedName>
        <fullName evidence="1">Uncharacterized protein</fullName>
    </submittedName>
</protein>
<keyword evidence="2" id="KW-1185">Reference proteome</keyword>
<evidence type="ECO:0000313" key="2">
    <source>
        <dbReference type="Proteomes" id="UP000364097"/>
    </source>
</evidence>
<dbReference type="EMBL" id="AACKMW020000073">
    <property type="protein sequence ID" value="MPC00066.1"/>
    <property type="molecule type" value="Genomic_DNA"/>
</dbReference>